<feature type="compositionally biased region" description="Basic and acidic residues" evidence="1">
    <location>
        <begin position="7"/>
        <end position="21"/>
    </location>
</feature>
<dbReference type="InParanoid" id="S8FAN6"/>
<feature type="region of interest" description="Disordered" evidence="1">
    <location>
        <begin position="1"/>
        <end position="27"/>
    </location>
</feature>
<dbReference type="STRING" id="743788.S8FAN6"/>
<protein>
    <submittedName>
        <fullName evidence="2">Uncharacterized protein</fullName>
    </submittedName>
</protein>
<sequence>MTTADGCKTKQDKMDKRKQERAASANAVSSDFRGMYAQNRTSSATLQISVRLQSLKESAKRCARFFVITASCLLAIVYDDISITSCKASQRLDSTTEQLSVTTSALFALPSQLTRQAYAAAEATALGARGRAARREGKTMICAASGPYCRTPSLTQKHSVSRRAFIFNPSGFMEPLHGRITVFLRHCSFREYHCLGIPSEYLRTNTDTGITVVILMFRARWTAQWPELPVRYYGPGWHLPMPLSIVEFSSSSSLTGTATITTTIPSTGMSSLTDTATTTTNIATSIPESYNSTTSPSLPSSSGPSHQNTPVRSQSIISAASSALGGVTILTSRYLSSVAERHRFVPD</sequence>
<dbReference type="HOGENOM" id="CLU_799345_0_0_1"/>
<feature type="region of interest" description="Disordered" evidence="1">
    <location>
        <begin position="284"/>
        <end position="311"/>
    </location>
</feature>
<accession>S8FAN6</accession>
<evidence type="ECO:0000256" key="1">
    <source>
        <dbReference type="SAM" id="MobiDB-lite"/>
    </source>
</evidence>
<dbReference type="EMBL" id="KE504163">
    <property type="protein sequence ID" value="EPS98675.1"/>
    <property type="molecule type" value="Genomic_DNA"/>
</dbReference>
<name>S8FAN6_FOMSC</name>
<feature type="compositionally biased region" description="Low complexity" evidence="1">
    <location>
        <begin position="292"/>
        <end position="305"/>
    </location>
</feature>
<organism evidence="2 3">
    <name type="scientific">Fomitopsis schrenkii</name>
    <name type="common">Brown rot fungus</name>
    <dbReference type="NCBI Taxonomy" id="2126942"/>
    <lineage>
        <taxon>Eukaryota</taxon>
        <taxon>Fungi</taxon>
        <taxon>Dikarya</taxon>
        <taxon>Basidiomycota</taxon>
        <taxon>Agaricomycotina</taxon>
        <taxon>Agaricomycetes</taxon>
        <taxon>Polyporales</taxon>
        <taxon>Fomitopsis</taxon>
    </lineage>
</organism>
<dbReference type="Proteomes" id="UP000015241">
    <property type="component" value="Unassembled WGS sequence"/>
</dbReference>
<keyword evidence="3" id="KW-1185">Reference proteome</keyword>
<evidence type="ECO:0000313" key="2">
    <source>
        <dbReference type="EMBL" id="EPS98675.1"/>
    </source>
</evidence>
<reference evidence="2 3" key="1">
    <citation type="journal article" date="2012" name="Science">
        <title>The Paleozoic origin of enzymatic lignin decomposition reconstructed from 31 fungal genomes.</title>
        <authorList>
            <person name="Floudas D."/>
            <person name="Binder M."/>
            <person name="Riley R."/>
            <person name="Barry K."/>
            <person name="Blanchette R.A."/>
            <person name="Henrissat B."/>
            <person name="Martinez A.T."/>
            <person name="Otillar R."/>
            <person name="Spatafora J.W."/>
            <person name="Yadav J.S."/>
            <person name="Aerts A."/>
            <person name="Benoit I."/>
            <person name="Boyd A."/>
            <person name="Carlson A."/>
            <person name="Copeland A."/>
            <person name="Coutinho P.M."/>
            <person name="de Vries R.P."/>
            <person name="Ferreira P."/>
            <person name="Findley K."/>
            <person name="Foster B."/>
            <person name="Gaskell J."/>
            <person name="Glotzer D."/>
            <person name="Gorecki P."/>
            <person name="Heitman J."/>
            <person name="Hesse C."/>
            <person name="Hori C."/>
            <person name="Igarashi K."/>
            <person name="Jurgens J.A."/>
            <person name="Kallen N."/>
            <person name="Kersten P."/>
            <person name="Kohler A."/>
            <person name="Kuees U."/>
            <person name="Kumar T.K.A."/>
            <person name="Kuo A."/>
            <person name="LaButti K."/>
            <person name="Larrondo L.F."/>
            <person name="Lindquist E."/>
            <person name="Ling A."/>
            <person name="Lombard V."/>
            <person name="Lucas S."/>
            <person name="Lundell T."/>
            <person name="Martin R."/>
            <person name="McLaughlin D.J."/>
            <person name="Morgenstern I."/>
            <person name="Morin E."/>
            <person name="Murat C."/>
            <person name="Nagy L.G."/>
            <person name="Nolan M."/>
            <person name="Ohm R.A."/>
            <person name="Patyshakuliyeva A."/>
            <person name="Rokas A."/>
            <person name="Ruiz-Duenas F.J."/>
            <person name="Sabat G."/>
            <person name="Salamov A."/>
            <person name="Samejima M."/>
            <person name="Schmutz J."/>
            <person name="Slot J.C."/>
            <person name="St John F."/>
            <person name="Stenlid J."/>
            <person name="Sun H."/>
            <person name="Sun S."/>
            <person name="Syed K."/>
            <person name="Tsang A."/>
            <person name="Wiebenga A."/>
            <person name="Young D."/>
            <person name="Pisabarro A."/>
            <person name="Eastwood D.C."/>
            <person name="Martin F."/>
            <person name="Cullen D."/>
            <person name="Grigoriev I.V."/>
            <person name="Hibbett D.S."/>
        </authorList>
    </citation>
    <scope>NUCLEOTIDE SEQUENCE</scope>
    <source>
        <strain evidence="3">FP-58527</strain>
    </source>
</reference>
<gene>
    <name evidence="2" type="ORF">FOMPIDRAFT_1017562</name>
</gene>
<proteinExistence type="predicted"/>
<dbReference type="AlphaFoldDB" id="S8FAN6"/>
<evidence type="ECO:0000313" key="3">
    <source>
        <dbReference type="Proteomes" id="UP000015241"/>
    </source>
</evidence>